<evidence type="ECO:0000256" key="4">
    <source>
        <dbReference type="ARBA" id="ARBA00022692"/>
    </source>
</evidence>
<evidence type="ECO:0000256" key="9">
    <source>
        <dbReference type="SAM" id="Phobius"/>
    </source>
</evidence>
<dbReference type="VEuPathDB" id="FungiDB:sscle_07g057980"/>
<keyword evidence="3" id="KW-0813">Transport</keyword>
<keyword evidence="8 9" id="KW-0472">Membrane</keyword>
<name>A0A1D9Q7V7_SCLS1</name>
<dbReference type="AlphaFoldDB" id="A0A1D9Q7V7"/>
<reference evidence="11" key="1">
    <citation type="journal article" date="2017" name="Genome Biol. Evol.">
        <title>The complete genome sequence of the phytopathogenic fungus Sclerotinia sclerotiorum reveals insights into the genome architecture of broad host range pathogens.</title>
        <authorList>
            <person name="Derbyshire M."/>
            <person name="Denton-Giles M."/>
            <person name="Hegedus D."/>
            <person name="Seifbarghy S."/>
            <person name="Rollins J."/>
            <person name="van Kan J."/>
            <person name="Seidl M.F."/>
            <person name="Faino L."/>
            <person name="Mbengue M."/>
            <person name="Navaud O."/>
            <person name="Raffaele S."/>
            <person name="Hammond-Kosack K."/>
            <person name="Heard S."/>
            <person name="Oliver R."/>
        </authorList>
    </citation>
    <scope>NUCLEOTIDE SEQUENCE [LARGE SCALE GENOMIC DNA]</scope>
    <source>
        <strain evidence="11">ATCC 18683 / 1980 / Ss-1</strain>
    </source>
</reference>
<feature type="transmembrane region" description="Helical" evidence="9">
    <location>
        <begin position="152"/>
        <end position="173"/>
    </location>
</feature>
<evidence type="ECO:0000313" key="11">
    <source>
        <dbReference type="Proteomes" id="UP000177798"/>
    </source>
</evidence>
<sequence length="216" mass="24290">MTQAQFLLQDLKLGHYLKVPPRTMFVAQCVAAFWSSIVQIAVMNWAISRIPEICTPLQPNSYTCRGPSAFFTTSIIWGAIGPSRIFSSPESYYQPLLYYFLLGALLPILTYILSRAYPSSSFKYLIIPVMFGGLQLIPPATGYDYLCWGFNYVTSAALDTGLILCTLLIFFTLELTNAKPPQWFGNINVFQTMDMTGTAVRKVLPEGEKFGPKTWF</sequence>
<evidence type="ECO:0000256" key="7">
    <source>
        <dbReference type="ARBA" id="ARBA00022989"/>
    </source>
</evidence>
<evidence type="ECO:0000256" key="3">
    <source>
        <dbReference type="ARBA" id="ARBA00022448"/>
    </source>
</evidence>
<dbReference type="PANTHER" id="PTHR22601">
    <property type="entry name" value="ISP4 LIKE PROTEIN"/>
    <property type="match status" value="1"/>
</dbReference>
<protein>
    <submittedName>
        <fullName evidence="10">Uncharacterized protein</fullName>
    </submittedName>
</protein>
<evidence type="ECO:0000313" key="10">
    <source>
        <dbReference type="EMBL" id="APA11028.1"/>
    </source>
</evidence>
<organism evidence="10 11">
    <name type="scientific">Sclerotinia sclerotiorum (strain ATCC 18683 / 1980 / Ss-1)</name>
    <name type="common">White mold</name>
    <name type="synonym">Whetzelinia sclerotiorum</name>
    <dbReference type="NCBI Taxonomy" id="665079"/>
    <lineage>
        <taxon>Eukaryota</taxon>
        <taxon>Fungi</taxon>
        <taxon>Dikarya</taxon>
        <taxon>Ascomycota</taxon>
        <taxon>Pezizomycotina</taxon>
        <taxon>Leotiomycetes</taxon>
        <taxon>Helotiales</taxon>
        <taxon>Sclerotiniaceae</taxon>
        <taxon>Sclerotinia</taxon>
    </lineage>
</organism>
<feature type="transmembrane region" description="Helical" evidence="9">
    <location>
        <begin position="25"/>
        <end position="47"/>
    </location>
</feature>
<evidence type="ECO:0000256" key="1">
    <source>
        <dbReference type="ARBA" id="ARBA00004141"/>
    </source>
</evidence>
<comment type="subcellular location">
    <subcellularLocation>
        <location evidence="1">Membrane</location>
        <topology evidence="1">Multi-pass membrane protein</topology>
    </subcellularLocation>
</comment>
<keyword evidence="5" id="KW-0571">Peptide transport</keyword>
<evidence type="ECO:0000256" key="2">
    <source>
        <dbReference type="ARBA" id="ARBA00008807"/>
    </source>
</evidence>
<evidence type="ECO:0000256" key="6">
    <source>
        <dbReference type="ARBA" id="ARBA00022927"/>
    </source>
</evidence>
<dbReference type="GO" id="GO:0016020">
    <property type="term" value="C:membrane"/>
    <property type="evidence" value="ECO:0007669"/>
    <property type="project" value="UniProtKB-SubCell"/>
</dbReference>
<dbReference type="EMBL" id="CP017820">
    <property type="protein sequence ID" value="APA11028.1"/>
    <property type="molecule type" value="Genomic_DNA"/>
</dbReference>
<evidence type="ECO:0000256" key="8">
    <source>
        <dbReference type="ARBA" id="ARBA00023136"/>
    </source>
</evidence>
<dbReference type="GO" id="GO:0035673">
    <property type="term" value="F:oligopeptide transmembrane transporter activity"/>
    <property type="evidence" value="ECO:0007669"/>
    <property type="project" value="InterPro"/>
</dbReference>
<dbReference type="OrthoDB" id="9986677at2759"/>
<keyword evidence="4 9" id="KW-0812">Transmembrane</keyword>
<gene>
    <name evidence="10" type="ORF">sscle_07g057980</name>
</gene>
<keyword evidence="7 9" id="KW-1133">Transmembrane helix</keyword>
<evidence type="ECO:0000256" key="5">
    <source>
        <dbReference type="ARBA" id="ARBA00022856"/>
    </source>
</evidence>
<keyword evidence="6" id="KW-0653">Protein transport</keyword>
<dbReference type="InterPro" id="IPR004648">
    <property type="entry name" value="Oligpept_transpt"/>
</dbReference>
<accession>A0A1D9Q7V7</accession>
<feature type="transmembrane region" description="Helical" evidence="9">
    <location>
        <begin position="125"/>
        <end position="146"/>
    </location>
</feature>
<dbReference type="InterPro" id="IPR004813">
    <property type="entry name" value="OPT"/>
</dbReference>
<dbReference type="Pfam" id="PF03169">
    <property type="entry name" value="OPT"/>
    <property type="match status" value="1"/>
</dbReference>
<dbReference type="GO" id="GO:0015031">
    <property type="term" value="P:protein transport"/>
    <property type="evidence" value="ECO:0007669"/>
    <property type="project" value="UniProtKB-KW"/>
</dbReference>
<feature type="transmembrane region" description="Helical" evidence="9">
    <location>
        <begin position="92"/>
        <end position="113"/>
    </location>
</feature>
<proteinExistence type="inferred from homology"/>
<dbReference type="Proteomes" id="UP000177798">
    <property type="component" value="Chromosome 7"/>
</dbReference>
<dbReference type="NCBIfam" id="TIGR00728">
    <property type="entry name" value="OPT_sfam"/>
    <property type="match status" value="1"/>
</dbReference>
<feature type="transmembrane region" description="Helical" evidence="9">
    <location>
        <begin position="68"/>
        <end position="86"/>
    </location>
</feature>
<comment type="similarity">
    <text evidence="2">Belongs to the oligopeptide OPT transporter family.</text>
</comment>